<proteinExistence type="predicted"/>
<name>A0ABW2CZQ6_9ACTN</name>
<dbReference type="InterPro" id="IPR036514">
    <property type="entry name" value="SGNH_hydro_sf"/>
</dbReference>
<dbReference type="EMBL" id="JBHSXS010000084">
    <property type="protein sequence ID" value="MFC6887347.1"/>
    <property type="molecule type" value="Genomic_DNA"/>
</dbReference>
<evidence type="ECO:0000256" key="1">
    <source>
        <dbReference type="SAM" id="Phobius"/>
    </source>
</evidence>
<evidence type="ECO:0000313" key="3">
    <source>
        <dbReference type="EMBL" id="MFC6887347.1"/>
    </source>
</evidence>
<comment type="caution">
    <text evidence="3">The sequence shown here is derived from an EMBL/GenBank/DDBJ whole genome shotgun (WGS) entry which is preliminary data.</text>
</comment>
<reference evidence="4" key="1">
    <citation type="journal article" date="2019" name="Int. J. Syst. Evol. Microbiol.">
        <title>The Global Catalogue of Microorganisms (GCM) 10K type strain sequencing project: providing services to taxonomists for standard genome sequencing and annotation.</title>
        <authorList>
            <consortium name="The Broad Institute Genomics Platform"/>
            <consortium name="The Broad Institute Genome Sequencing Center for Infectious Disease"/>
            <person name="Wu L."/>
            <person name="Ma J."/>
        </authorList>
    </citation>
    <scope>NUCLEOTIDE SEQUENCE [LARGE SCALE GENOMIC DNA]</scope>
    <source>
        <strain evidence="4">JCM 3369</strain>
    </source>
</reference>
<organism evidence="3 4">
    <name type="scientific">Actinomadura yumaensis</name>
    <dbReference type="NCBI Taxonomy" id="111807"/>
    <lineage>
        <taxon>Bacteria</taxon>
        <taxon>Bacillati</taxon>
        <taxon>Actinomycetota</taxon>
        <taxon>Actinomycetes</taxon>
        <taxon>Streptosporangiales</taxon>
        <taxon>Thermomonosporaceae</taxon>
        <taxon>Actinomadura</taxon>
    </lineage>
</organism>
<keyword evidence="3" id="KW-0378">Hydrolase</keyword>
<dbReference type="Pfam" id="PF13472">
    <property type="entry name" value="Lipase_GDSL_2"/>
    <property type="match status" value="1"/>
</dbReference>
<protein>
    <submittedName>
        <fullName evidence="3">SGNH/GDSL hydrolase family protein</fullName>
        <ecNumber evidence="3">3.1.-.-</ecNumber>
    </submittedName>
</protein>
<keyword evidence="1" id="KW-0472">Membrane</keyword>
<feature type="domain" description="SGNH hydrolase-type esterase" evidence="2">
    <location>
        <begin position="91"/>
        <end position="338"/>
    </location>
</feature>
<evidence type="ECO:0000259" key="2">
    <source>
        <dbReference type="Pfam" id="PF13472"/>
    </source>
</evidence>
<dbReference type="InterPro" id="IPR037460">
    <property type="entry name" value="SEST-like"/>
</dbReference>
<dbReference type="Gene3D" id="3.40.50.1110">
    <property type="entry name" value="SGNH hydrolase"/>
    <property type="match status" value="1"/>
</dbReference>
<keyword evidence="1" id="KW-0812">Transmembrane</keyword>
<dbReference type="InterPro" id="IPR013830">
    <property type="entry name" value="SGNH_hydro"/>
</dbReference>
<feature type="transmembrane region" description="Helical" evidence="1">
    <location>
        <begin position="27"/>
        <end position="49"/>
    </location>
</feature>
<dbReference type="PANTHER" id="PTHR37981">
    <property type="entry name" value="LIPASE 2"/>
    <property type="match status" value="1"/>
</dbReference>
<accession>A0ABW2CZQ6</accession>
<dbReference type="RefSeq" id="WP_160823639.1">
    <property type="nucleotide sequence ID" value="NZ_JBHSXS010000084.1"/>
</dbReference>
<dbReference type="CDD" id="cd01823">
    <property type="entry name" value="SEST_like"/>
    <property type="match status" value="1"/>
</dbReference>
<dbReference type="SUPFAM" id="SSF52266">
    <property type="entry name" value="SGNH hydrolase"/>
    <property type="match status" value="1"/>
</dbReference>
<keyword evidence="1" id="KW-1133">Transmembrane helix</keyword>
<dbReference type="Proteomes" id="UP001596380">
    <property type="component" value="Unassembled WGS sequence"/>
</dbReference>
<sequence length="359" mass="38074">MTDPRSWPSALNRRLGAVGDRLGQRGIAGIVLAFLLLLGVVPLVAMPAVRCEVFGSGCRKPAPEVRADPVAKQEGRALTPVEVATRGAYVALGDSYSSGVGAEASLSDQNPLERCHRTSKAYYHAVSKAFPFAGGSSFWACSGATTEDVRKGKDGEPPQLGRLNAGTSLVTISIGGNDVGFSKILTGCVVKLPWSKSCEEQGRDIAGRMATLRQTLPALVDEIVDRAPRARVIMMGYPRAFSEVDGADGDNITLQDQRFLNARAHELGELIRQTAAEADARIVSERGLGSVEFVDAYSAFAGHEVGSSDPYMNGLGVSLSALSAEPRSFHPTVKGHEALTRLFVDQIKKGPGRSLAQPA</sequence>
<dbReference type="PANTHER" id="PTHR37981:SF1">
    <property type="entry name" value="SGNH HYDROLASE-TYPE ESTERASE DOMAIN-CONTAINING PROTEIN"/>
    <property type="match status" value="1"/>
</dbReference>
<dbReference type="GO" id="GO:0016787">
    <property type="term" value="F:hydrolase activity"/>
    <property type="evidence" value="ECO:0007669"/>
    <property type="project" value="UniProtKB-KW"/>
</dbReference>
<keyword evidence="4" id="KW-1185">Reference proteome</keyword>
<dbReference type="EC" id="3.1.-.-" evidence="3"/>
<evidence type="ECO:0000313" key="4">
    <source>
        <dbReference type="Proteomes" id="UP001596380"/>
    </source>
</evidence>
<gene>
    <name evidence="3" type="ORF">ACFQKB_46820</name>
</gene>